<sequence>MRRFAENLELWKFPVHSPALLTAFGKTQKGAIKGGEVAAKIWNSRANGRCPGDAFQTRCQLGDGSRSPGGMGSKPLSLKQQKSGQEAVLVFRIGAFHQATVK</sequence>
<proteinExistence type="predicted"/>
<gene>
    <name evidence="2" type="ORF">ETAA8_25770</name>
</gene>
<dbReference type="KEGG" id="aagg:ETAA8_25770"/>
<reference evidence="2 3" key="1">
    <citation type="submission" date="2019-02" db="EMBL/GenBank/DDBJ databases">
        <title>Deep-cultivation of Planctomycetes and their phenomic and genomic characterization uncovers novel biology.</title>
        <authorList>
            <person name="Wiegand S."/>
            <person name="Jogler M."/>
            <person name="Boedeker C."/>
            <person name="Pinto D."/>
            <person name="Vollmers J."/>
            <person name="Rivas-Marin E."/>
            <person name="Kohn T."/>
            <person name="Peeters S.H."/>
            <person name="Heuer A."/>
            <person name="Rast P."/>
            <person name="Oberbeckmann S."/>
            <person name="Bunk B."/>
            <person name="Jeske O."/>
            <person name="Meyerdierks A."/>
            <person name="Storesund J.E."/>
            <person name="Kallscheuer N."/>
            <person name="Luecker S."/>
            <person name="Lage O.M."/>
            <person name="Pohl T."/>
            <person name="Merkel B.J."/>
            <person name="Hornburger P."/>
            <person name="Mueller R.-W."/>
            <person name="Bruemmer F."/>
            <person name="Labrenz M."/>
            <person name="Spormann A.M."/>
            <person name="Op den Camp H."/>
            <person name="Overmann J."/>
            <person name="Amann R."/>
            <person name="Jetten M.S.M."/>
            <person name="Mascher T."/>
            <person name="Medema M.H."/>
            <person name="Devos D.P."/>
            <person name="Kaster A.-K."/>
            <person name="Ovreas L."/>
            <person name="Rohde M."/>
            <person name="Galperin M.Y."/>
            <person name="Jogler C."/>
        </authorList>
    </citation>
    <scope>NUCLEOTIDE SEQUENCE [LARGE SCALE GENOMIC DNA]</scope>
    <source>
        <strain evidence="2 3">ETA_A8</strain>
    </source>
</reference>
<protein>
    <submittedName>
        <fullName evidence="2">Uncharacterized protein</fullName>
    </submittedName>
</protein>
<dbReference type="AlphaFoldDB" id="A0A517YBE4"/>
<keyword evidence="3" id="KW-1185">Reference proteome</keyword>
<feature type="region of interest" description="Disordered" evidence="1">
    <location>
        <begin position="60"/>
        <end position="80"/>
    </location>
</feature>
<name>A0A517YBE4_9BACT</name>
<evidence type="ECO:0000313" key="3">
    <source>
        <dbReference type="Proteomes" id="UP000315017"/>
    </source>
</evidence>
<evidence type="ECO:0000313" key="2">
    <source>
        <dbReference type="EMBL" id="QDU27489.1"/>
    </source>
</evidence>
<dbReference type="Proteomes" id="UP000315017">
    <property type="component" value="Chromosome"/>
</dbReference>
<organism evidence="2 3">
    <name type="scientific">Anatilimnocola aggregata</name>
    <dbReference type="NCBI Taxonomy" id="2528021"/>
    <lineage>
        <taxon>Bacteria</taxon>
        <taxon>Pseudomonadati</taxon>
        <taxon>Planctomycetota</taxon>
        <taxon>Planctomycetia</taxon>
        <taxon>Pirellulales</taxon>
        <taxon>Pirellulaceae</taxon>
        <taxon>Anatilimnocola</taxon>
    </lineage>
</organism>
<dbReference type="EMBL" id="CP036274">
    <property type="protein sequence ID" value="QDU27489.1"/>
    <property type="molecule type" value="Genomic_DNA"/>
</dbReference>
<evidence type="ECO:0000256" key="1">
    <source>
        <dbReference type="SAM" id="MobiDB-lite"/>
    </source>
</evidence>
<accession>A0A517YBE4</accession>